<comment type="pathway">
    <text evidence="3 11">Porphyrin-containing compound metabolism; protoheme biosynthesis.</text>
</comment>
<dbReference type="Gene3D" id="3.50.50.60">
    <property type="entry name" value="FAD/NAD(P)-binding domain"/>
    <property type="match status" value="1"/>
</dbReference>
<dbReference type="InterPro" id="IPR050464">
    <property type="entry name" value="Zeta_carotene_desat/Oxidored"/>
</dbReference>
<reference evidence="13 14" key="1">
    <citation type="submission" date="2021-01" db="EMBL/GenBank/DDBJ databases">
        <title>Genome public.</title>
        <authorList>
            <person name="Liu C."/>
            <person name="Sun Q."/>
        </authorList>
    </citation>
    <scope>NUCLEOTIDE SEQUENCE [LARGE SCALE GENOMIC DNA]</scope>
    <source>
        <strain evidence="13 14">YIM B02564</strain>
    </source>
</reference>
<dbReference type="EC" id="1.3.3.15" evidence="5 11"/>
<proteinExistence type="inferred from homology"/>
<dbReference type="Pfam" id="PF01593">
    <property type="entry name" value="Amino_oxidase"/>
    <property type="match status" value="1"/>
</dbReference>
<evidence type="ECO:0000259" key="12">
    <source>
        <dbReference type="Pfam" id="PF01593"/>
    </source>
</evidence>
<keyword evidence="8 11" id="KW-0274">FAD</keyword>
<evidence type="ECO:0000256" key="1">
    <source>
        <dbReference type="ARBA" id="ARBA00001755"/>
    </source>
</evidence>
<dbReference type="NCBIfam" id="NF008845">
    <property type="entry name" value="PRK11883.1-5"/>
    <property type="match status" value="1"/>
</dbReference>
<comment type="similarity">
    <text evidence="4 11">Belongs to the protoporphyrinogen/coproporphyrinogen oxidase family. Coproporphyrinogen III oxidase subfamily.</text>
</comment>
<evidence type="ECO:0000313" key="14">
    <source>
        <dbReference type="Proteomes" id="UP000623967"/>
    </source>
</evidence>
<dbReference type="PRINTS" id="PR00368">
    <property type="entry name" value="FADPNR"/>
</dbReference>
<evidence type="ECO:0000256" key="9">
    <source>
        <dbReference type="ARBA" id="ARBA00023002"/>
    </source>
</evidence>
<comment type="function">
    <text evidence="11">Involved in coproporphyrin-dependent heme b biosynthesis. Catalyzes the oxidation of coproporphyrinogen III to coproporphyrin III.</text>
</comment>
<evidence type="ECO:0000256" key="3">
    <source>
        <dbReference type="ARBA" id="ARBA00004744"/>
    </source>
</evidence>
<dbReference type="InterPro" id="IPR036188">
    <property type="entry name" value="FAD/NAD-bd_sf"/>
</dbReference>
<comment type="cofactor">
    <cofactor evidence="2 11">
        <name>FAD</name>
        <dbReference type="ChEBI" id="CHEBI:57692"/>
    </cofactor>
</comment>
<evidence type="ECO:0000256" key="7">
    <source>
        <dbReference type="ARBA" id="ARBA00022630"/>
    </source>
</evidence>
<evidence type="ECO:0000256" key="8">
    <source>
        <dbReference type="ARBA" id="ARBA00022827"/>
    </source>
</evidence>
<dbReference type="SUPFAM" id="SSF51905">
    <property type="entry name" value="FAD/NAD(P)-binding domain"/>
    <property type="match status" value="1"/>
</dbReference>
<dbReference type="InterPro" id="IPR004572">
    <property type="entry name" value="Protoporphyrinogen_oxidase"/>
</dbReference>
<accession>A0ABS1TUY8</accession>
<evidence type="ECO:0000313" key="13">
    <source>
        <dbReference type="EMBL" id="MBL4955115.1"/>
    </source>
</evidence>
<evidence type="ECO:0000256" key="2">
    <source>
        <dbReference type="ARBA" id="ARBA00001974"/>
    </source>
</evidence>
<dbReference type="EMBL" id="JAESWB010000380">
    <property type="protein sequence ID" value="MBL4955115.1"/>
    <property type="molecule type" value="Genomic_DNA"/>
</dbReference>
<feature type="domain" description="Amine oxidase" evidence="12">
    <location>
        <begin position="16"/>
        <end position="466"/>
    </location>
</feature>
<name>A0ABS1TUY8_9BACI</name>
<dbReference type="Gene3D" id="1.10.3110.10">
    <property type="entry name" value="protoporphyrinogen ix oxidase, domain 3"/>
    <property type="match status" value="1"/>
</dbReference>
<evidence type="ECO:0000256" key="4">
    <source>
        <dbReference type="ARBA" id="ARBA00008310"/>
    </source>
</evidence>
<organism evidence="13 14">
    <name type="scientific">Neobacillus paridis</name>
    <dbReference type="NCBI Taxonomy" id="2803862"/>
    <lineage>
        <taxon>Bacteria</taxon>
        <taxon>Bacillati</taxon>
        <taxon>Bacillota</taxon>
        <taxon>Bacilli</taxon>
        <taxon>Bacillales</taxon>
        <taxon>Bacillaceae</taxon>
        <taxon>Neobacillus</taxon>
    </lineage>
</organism>
<sequence length="480" mass="52845">MAEKKQKVVIIGGGAAGLTAAYYLQKEVKENNLPIDIQLVEASHRLGGKMQTVVRDGFTIERGPDSFLARKTSMIRLAEEVGMADQLVHNSTGKSYVLVRGKLYSIPGGSIMGIPTEVGPFITTNLFSIPGKLRAAADFILPRTESGKDQSLGGFFRRRLGDEVVENLIEPLLSGIYAGDIDQMSLMSTFPEFYEVEQKYRSLIIGMKRNKPPKPKEPVVKDKTKGAFLTFKSGLQSFAEAIESKLDPNMILKGHRVETITRSNDQYQLSLNNGDTMEADCIIAATPHKATQAIFSNYRFFDPFKSVPSTSVATVAMAFPEEAITKDINGTGFVVSRRSDYSITACTWTHKKWLHSAPKGKALLRCYVGRAGDETIVDLSDDKIVQIVLDDLNKTMDITMKPDFTVISRWKNAMPQYTVGHKERLAAILDKMETELPGVFLAGSSYRGVGVPDCVDQGEAAVQNVLNYLNIANSSKTAVH</sequence>
<evidence type="ECO:0000256" key="11">
    <source>
        <dbReference type="RuleBase" id="RU364052"/>
    </source>
</evidence>
<dbReference type="GO" id="GO:0004729">
    <property type="term" value="F:oxygen-dependent protoporphyrinogen oxidase activity"/>
    <property type="evidence" value="ECO:0007669"/>
    <property type="project" value="UniProtKB-EC"/>
</dbReference>
<evidence type="ECO:0000256" key="6">
    <source>
        <dbReference type="ARBA" id="ARBA00019046"/>
    </source>
</evidence>
<dbReference type="InterPro" id="IPR002937">
    <property type="entry name" value="Amino_oxidase"/>
</dbReference>
<dbReference type="PANTHER" id="PTHR42923:SF3">
    <property type="entry name" value="PROTOPORPHYRINOGEN OXIDASE"/>
    <property type="match status" value="1"/>
</dbReference>
<keyword evidence="9 11" id="KW-0560">Oxidoreductase</keyword>
<dbReference type="Gene3D" id="3.90.660.20">
    <property type="entry name" value="Protoporphyrinogen oxidase, mitochondrial, domain 2"/>
    <property type="match status" value="1"/>
</dbReference>
<keyword evidence="11" id="KW-0963">Cytoplasm</keyword>
<dbReference type="Proteomes" id="UP000623967">
    <property type="component" value="Unassembled WGS sequence"/>
</dbReference>
<evidence type="ECO:0000256" key="10">
    <source>
        <dbReference type="ARBA" id="ARBA00023133"/>
    </source>
</evidence>
<dbReference type="PANTHER" id="PTHR42923">
    <property type="entry name" value="PROTOPORPHYRINOGEN OXIDASE"/>
    <property type="match status" value="1"/>
</dbReference>
<gene>
    <name evidence="13" type="primary">hemY</name>
    <name evidence="13" type="ORF">JK635_23435</name>
</gene>
<dbReference type="RefSeq" id="WP_202656375.1">
    <property type="nucleotide sequence ID" value="NZ_JAESWB010000380.1"/>
</dbReference>
<comment type="subcellular location">
    <subcellularLocation>
        <location evidence="11">Cytoplasm</location>
    </subcellularLocation>
</comment>
<keyword evidence="10 11" id="KW-0350">Heme biosynthesis</keyword>
<keyword evidence="7 11" id="KW-0285">Flavoprotein</keyword>
<dbReference type="SUPFAM" id="SSF54373">
    <property type="entry name" value="FAD-linked reductases, C-terminal domain"/>
    <property type="match status" value="1"/>
</dbReference>
<protein>
    <recommendedName>
        <fullName evidence="6 11">Coproporphyrinogen III oxidase</fullName>
        <ecNumber evidence="5 11">1.3.3.15</ecNumber>
    </recommendedName>
</protein>
<evidence type="ECO:0000256" key="5">
    <source>
        <dbReference type="ARBA" id="ARBA00012402"/>
    </source>
</evidence>
<comment type="catalytic activity">
    <reaction evidence="1">
        <text>coproporphyrinogen III + 3 O2 = coproporphyrin III + 3 H2O2</text>
        <dbReference type="Rhea" id="RHEA:43436"/>
        <dbReference type="ChEBI" id="CHEBI:15379"/>
        <dbReference type="ChEBI" id="CHEBI:16240"/>
        <dbReference type="ChEBI" id="CHEBI:57309"/>
        <dbReference type="ChEBI" id="CHEBI:131725"/>
        <dbReference type="EC" id="1.3.3.15"/>
    </reaction>
    <physiologicalReaction direction="left-to-right" evidence="1">
        <dbReference type="Rhea" id="RHEA:43437"/>
    </physiologicalReaction>
</comment>
<dbReference type="NCBIfam" id="TIGR00562">
    <property type="entry name" value="proto_IX_ox"/>
    <property type="match status" value="1"/>
</dbReference>
<comment type="caution">
    <text evidence="13">The sequence shown here is derived from an EMBL/GenBank/DDBJ whole genome shotgun (WGS) entry which is preliminary data.</text>
</comment>
<keyword evidence="14" id="KW-1185">Reference proteome</keyword>